<evidence type="ECO:0000256" key="5">
    <source>
        <dbReference type="ARBA" id="ARBA00022723"/>
    </source>
</evidence>
<keyword evidence="12" id="KW-0472">Membrane</keyword>
<dbReference type="PROSITE" id="PS51318">
    <property type="entry name" value="TAT"/>
    <property type="match status" value="1"/>
</dbReference>
<dbReference type="Proteomes" id="UP000501891">
    <property type="component" value="Chromosome"/>
</dbReference>
<organism evidence="13 14">
    <name type="scientific">Aerophototrophica crusticola</name>
    <dbReference type="NCBI Taxonomy" id="1709002"/>
    <lineage>
        <taxon>Bacteria</taxon>
        <taxon>Pseudomonadati</taxon>
        <taxon>Pseudomonadota</taxon>
        <taxon>Alphaproteobacteria</taxon>
        <taxon>Rhodospirillales</taxon>
        <taxon>Rhodospirillaceae</taxon>
        <taxon>Aerophototrophica</taxon>
    </lineage>
</organism>
<dbReference type="PIRSF" id="PIRSF006268">
    <property type="entry name" value="ApbE"/>
    <property type="match status" value="1"/>
</dbReference>
<evidence type="ECO:0000256" key="12">
    <source>
        <dbReference type="RuleBase" id="RU363002"/>
    </source>
</evidence>
<comment type="function">
    <text evidence="12">Flavin transferase that catalyzes the transfer of the FMN moiety of FAD and its covalent binding to the hydroxyl group of a threonine residue in a target flavoprotein.</text>
</comment>
<dbReference type="InterPro" id="IPR019546">
    <property type="entry name" value="TAT_signal_bac_arc"/>
</dbReference>
<protein>
    <recommendedName>
        <fullName evidence="2 10">FAD:protein FMN transferase</fullName>
        <ecNumber evidence="1 10">2.7.1.180</ecNumber>
    </recommendedName>
    <alternativeName>
        <fullName evidence="8 10">Flavin transferase</fullName>
    </alternativeName>
</protein>
<evidence type="ECO:0000256" key="1">
    <source>
        <dbReference type="ARBA" id="ARBA00011955"/>
    </source>
</evidence>
<keyword evidence="14" id="KW-1185">Reference proteome</keyword>
<dbReference type="KEGG" id="acru:HHL28_09560"/>
<comment type="similarity">
    <text evidence="10 12">Belongs to the ApbE family.</text>
</comment>
<proteinExistence type="inferred from homology"/>
<evidence type="ECO:0000256" key="2">
    <source>
        <dbReference type="ARBA" id="ARBA00016337"/>
    </source>
</evidence>
<evidence type="ECO:0000313" key="13">
    <source>
        <dbReference type="EMBL" id="QJE74846.1"/>
    </source>
</evidence>
<dbReference type="GO" id="GO:0046872">
    <property type="term" value="F:metal ion binding"/>
    <property type="evidence" value="ECO:0007669"/>
    <property type="project" value="UniProtKB-UniRule"/>
</dbReference>
<keyword evidence="7 10" id="KW-0460">Magnesium</keyword>
<keyword evidence="12" id="KW-0997">Cell inner membrane</keyword>
<gene>
    <name evidence="13" type="ORF">HHL28_09560</name>
</gene>
<dbReference type="NCBIfam" id="TIGR01409">
    <property type="entry name" value="TAT_signal_seq"/>
    <property type="match status" value="1"/>
</dbReference>
<comment type="catalytic activity">
    <reaction evidence="9 10 12">
        <text>L-threonyl-[protein] + FAD = FMN-L-threonyl-[protein] + AMP + H(+)</text>
        <dbReference type="Rhea" id="RHEA:36847"/>
        <dbReference type="Rhea" id="RHEA-COMP:11060"/>
        <dbReference type="Rhea" id="RHEA-COMP:11061"/>
        <dbReference type="ChEBI" id="CHEBI:15378"/>
        <dbReference type="ChEBI" id="CHEBI:30013"/>
        <dbReference type="ChEBI" id="CHEBI:57692"/>
        <dbReference type="ChEBI" id="CHEBI:74257"/>
        <dbReference type="ChEBI" id="CHEBI:456215"/>
        <dbReference type="EC" id="2.7.1.180"/>
    </reaction>
</comment>
<keyword evidence="3 10" id="KW-0285">Flavoprotein</keyword>
<feature type="binding site" evidence="11">
    <location>
        <position position="180"/>
    </location>
    <ligand>
        <name>Mg(2+)</name>
        <dbReference type="ChEBI" id="CHEBI:18420"/>
    </ligand>
</feature>
<keyword evidence="12" id="KW-1003">Cell membrane</keyword>
<feature type="chain" id="PRO_5033106674" description="FAD:protein FMN transferase" evidence="12">
    <location>
        <begin position="30"/>
        <end position="335"/>
    </location>
</feature>
<sequence>MAAGLTRRRFLSLAGVAAACVGTSGWATAKPPVPVTWRGQALGAEADLTLYHPDPDEAAAIIEGALGEVARLERLFSLYRSDSALSALNRDGSLTDPPREFLDLLRQAQAISALSGGAFDVTVQPLWSLYASHFAKPGADPAGPSPALVSGARARVGWQGIDLSPRRVALRDGMAVTLNGIAQGFITDAVTDYLAARGITATLVNMGEYRALGSHPDGRPWHLGIPHPADPARLLASLDLRGRAASTSAGLGTAFDAQGRFHHLFEPSSGRPASAWASVTVVAPTATLADALSTAIAAAPPDRAAGILRAGGGLEAWLLGWDRKVTRRSLGNDPA</sequence>
<keyword evidence="6 10" id="KW-0274">FAD</keyword>
<comment type="subcellular location">
    <subcellularLocation>
        <location evidence="12">Cell inner membrane</location>
        <topology evidence="12">Lipid-anchor</topology>
        <orientation evidence="12">Periplasmic side</orientation>
    </subcellularLocation>
</comment>
<evidence type="ECO:0000256" key="11">
    <source>
        <dbReference type="PIRSR" id="PIRSR006268-2"/>
    </source>
</evidence>
<keyword evidence="12" id="KW-0732">Signal</keyword>
<keyword evidence="5 10" id="KW-0479">Metal-binding</keyword>
<comment type="cofactor">
    <cofactor evidence="11">
        <name>Mg(2+)</name>
        <dbReference type="ChEBI" id="CHEBI:18420"/>
    </cofactor>
    <cofactor evidence="11">
        <name>Mn(2+)</name>
        <dbReference type="ChEBI" id="CHEBI:29035"/>
    </cofactor>
    <text evidence="11">Magnesium. Can also use manganese.</text>
</comment>
<dbReference type="EC" id="2.7.1.180" evidence="1 10"/>
<evidence type="ECO:0000256" key="4">
    <source>
        <dbReference type="ARBA" id="ARBA00022679"/>
    </source>
</evidence>
<keyword evidence="4 10" id="KW-0808">Transferase</keyword>
<feature type="binding site" evidence="11">
    <location>
        <position position="294"/>
    </location>
    <ligand>
        <name>Mg(2+)</name>
        <dbReference type="ChEBI" id="CHEBI:18420"/>
    </ligand>
</feature>
<evidence type="ECO:0000256" key="9">
    <source>
        <dbReference type="ARBA" id="ARBA00048540"/>
    </source>
</evidence>
<dbReference type="InterPro" id="IPR006311">
    <property type="entry name" value="TAT_signal"/>
</dbReference>
<dbReference type="InterPro" id="IPR003374">
    <property type="entry name" value="ApbE-like_sf"/>
</dbReference>
<dbReference type="AlphaFoldDB" id="A0A858RD47"/>
<dbReference type="PROSITE" id="PS51257">
    <property type="entry name" value="PROKAR_LIPOPROTEIN"/>
    <property type="match status" value="1"/>
</dbReference>
<feature type="signal peptide" evidence="12">
    <location>
        <begin position="1"/>
        <end position="29"/>
    </location>
</feature>
<feature type="binding site" evidence="11">
    <location>
        <position position="290"/>
    </location>
    <ligand>
        <name>Mg(2+)</name>
        <dbReference type="ChEBI" id="CHEBI:18420"/>
    </ligand>
</feature>
<dbReference type="PANTHER" id="PTHR30040:SF2">
    <property type="entry name" value="FAD:PROTEIN FMN TRANSFERASE"/>
    <property type="match status" value="1"/>
</dbReference>
<dbReference type="GO" id="GO:0016740">
    <property type="term" value="F:transferase activity"/>
    <property type="evidence" value="ECO:0007669"/>
    <property type="project" value="UniProtKB-UniRule"/>
</dbReference>
<reference evidence="13" key="1">
    <citation type="submission" date="2020-04" db="EMBL/GenBank/DDBJ databases">
        <title>A desert anoxygenic phototrophic bacterium fixes CO2 using RubisCO under aerobic conditions.</title>
        <authorList>
            <person name="Tang K."/>
        </authorList>
    </citation>
    <scope>NUCLEOTIDE SEQUENCE [LARGE SCALE GENOMIC DNA]</scope>
    <source>
        <strain evidence="13">MIMtkB3</strain>
    </source>
</reference>
<evidence type="ECO:0000256" key="6">
    <source>
        <dbReference type="ARBA" id="ARBA00022827"/>
    </source>
</evidence>
<dbReference type="EMBL" id="CP051775">
    <property type="protein sequence ID" value="QJE74846.1"/>
    <property type="molecule type" value="Genomic_DNA"/>
</dbReference>
<keyword evidence="12" id="KW-0449">Lipoprotein</keyword>
<dbReference type="InterPro" id="IPR024932">
    <property type="entry name" value="ApbE"/>
</dbReference>
<evidence type="ECO:0000256" key="8">
    <source>
        <dbReference type="ARBA" id="ARBA00031306"/>
    </source>
</evidence>
<dbReference type="Gene3D" id="3.10.520.10">
    <property type="entry name" value="ApbE-like domains"/>
    <property type="match status" value="1"/>
</dbReference>
<evidence type="ECO:0000313" key="14">
    <source>
        <dbReference type="Proteomes" id="UP000501891"/>
    </source>
</evidence>
<evidence type="ECO:0000256" key="10">
    <source>
        <dbReference type="PIRNR" id="PIRNR006268"/>
    </source>
</evidence>
<dbReference type="GO" id="GO:0005886">
    <property type="term" value="C:plasma membrane"/>
    <property type="evidence" value="ECO:0007669"/>
    <property type="project" value="UniProtKB-SubCell"/>
</dbReference>
<evidence type="ECO:0000256" key="3">
    <source>
        <dbReference type="ARBA" id="ARBA00022630"/>
    </source>
</evidence>
<name>A0A858RD47_9PROT</name>
<dbReference type="Pfam" id="PF02424">
    <property type="entry name" value="ApbE"/>
    <property type="match status" value="1"/>
</dbReference>
<dbReference type="SUPFAM" id="SSF143631">
    <property type="entry name" value="ApbE-like"/>
    <property type="match status" value="1"/>
</dbReference>
<evidence type="ECO:0000256" key="7">
    <source>
        <dbReference type="ARBA" id="ARBA00022842"/>
    </source>
</evidence>
<accession>A0A858RD47</accession>
<dbReference type="PANTHER" id="PTHR30040">
    <property type="entry name" value="THIAMINE BIOSYNTHESIS LIPOPROTEIN APBE"/>
    <property type="match status" value="1"/>
</dbReference>